<dbReference type="EC" id="5.4.99.28" evidence="4"/>
<dbReference type="Gene3D" id="3.30.2350.10">
    <property type="entry name" value="Pseudouridine synthase"/>
    <property type="match status" value="1"/>
</dbReference>
<evidence type="ECO:0000256" key="1">
    <source>
        <dbReference type="ARBA" id="ARBA00010876"/>
    </source>
</evidence>
<dbReference type="PANTHER" id="PTHR21600">
    <property type="entry name" value="MITOCHONDRIAL RNA PSEUDOURIDINE SYNTHASE"/>
    <property type="match status" value="1"/>
</dbReference>
<dbReference type="OrthoDB" id="9784108at2"/>
<dbReference type="PANTHER" id="PTHR21600:SF44">
    <property type="entry name" value="RIBOSOMAL LARGE SUBUNIT PSEUDOURIDINE SYNTHASE D"/>
    <property type="match status" value="1"/>
</dbReference>
<gene>
    <name evidence="4" type="primary">rluA</name>
    <name evidence="4" type="ORF">Pan189_34330</name>
</gene>
<dbReference type="GO" id="GO:0003723">
    <property type="term" value="F:RNA binding"/>
    <property type="evidence" value="ECO:0007669"/>
    <property type="project" value="InterPro"/>
</dbReference>
<evidence type="ECO:0000313" key="4">
    <source>
        <dbReference type="EMBL" id="QDT39032.1"/>
    </source>
</evidence>
<comment type="similarity">
    <text evidence="1">Belongs to the pseudouridine synthase RluA family.</text>
</comment>
<dbReference type="AlphaFoldDB" id="A0A517R588"/>
<feature type="domain" description="Pseudouridine synthase RsuA/RluA-like" evidence="3">
    <location>
        <begin position="10"/>
        <end position="165"/>
    </location>
</feature>
<dbReference type="EMBL" id="CP036268">
    <property type="protein sequence ID" value="QDT39032.1"/>
    <property type="molecule type" value="Genomic_DNA"/>
</dbReference>
<dbReference type="InterPro" id="IPR006145">
    <property type="entry name" value="PsdUridine_synth_RsuA/RluA"/>
</dbReference>
<dbReference type="SUPFAM" id="SSF55120">
    <property type="entry name" value="Pseudouridine synthase"/>
    <property type="match status" value="1"/>
</dbReference>
<dbReference type="Pfam" id="PF00849">
    <property type="entry name" value="PseudoU_synth_2"/>
    <property type="match status" value="1"/>
</dbReference>
<proteinExistence type="inferred from homology"/>
<accession>A0A517R588</accession>
<evidence type="ECO:0000313" key="5">
    <source>
        <dbReference type="Proteomes" id="UP000317318"/>
    </source>
</evidence>
<dbReference type="CDD" id="cd02869">
    <property type="entry name" value="PseudoU_synth_RluA_like"/>
    <property type="match status" value="1"/>
</dbReference>
<dbReference type="PROSITE" id="PS01129">
    <property type="entry name" value="PSI_RLU"/>
    <property type="match status" value="1"/>
</dbReference>
<name>A0A517R588_9PLAN</name>
<evidence type="ECO:0000259" key="3">
    <source>
        <dbReference type="Pfam" id="PF00849"/>
    </source>
</evidence>
<reference evidence="4 5" key="1">
    <citation type="submission" date="2019-02" db="EMBL/GenBank/DDBJ databases">
        <title>Deep-cultivation of Planctomycetes and their phenomic and genomic characterization uncovers novel biology.</title>
        <authorList>
            <person name="Wiegand S."/>
            <person name="Jogler M."/>
            <person name="Boedeker C."/>
            <person name="Pinto D."/>
            <person name="Vollmers J."/>
            <person name="Rivas-Marin E."/>
            <person name="Kohn T."/>
            <person name="Peeters S.H."/>
            <person name="Heuer A."/>
            <person name="Rast P."/>
            <person name="Oberbeckmann S."/>
            <person name="Bunk B."/>
            <person name="Jeske O."/>
            <person name="Meyerdierks A."/>
            <person name="Storesund J.E."/>
            <person name="Kallscheuer N."/>
            <person name="Luecker S."/>
            <person name="Lage O.M."/>
            <person name="Pohl T."/>
            <person name="Merkel B.J."/>
            <person name="Hornburger P."/>
            <person name="Mueller R.-W."/>
            <person name="Bruemmer F."/>
            <person name="Labrenz M."/>
            <person name="Spormann A.M."/>
            <person name="Op den Camp H."/>
            <person name="Overmann J."/>
            <person name="Amann R."/>
            <person name="Jetten M.S.M."/>
            <person name="Mascher T."/>
            <person name="Medema M.H."/>
            <person name="Devos D.P."/>
            <person name="Kaster A.-K."/>
            <person name="Ovreas L."/>
            <person name="Rohde M."/>
            <person name="Galperin M.Y."/>
            <person name="Jogler C."/>
        </authorList>
    </citation>
    <scope>NUCLEOTIDE SEQUENCE [LARGE SCALE GENOMIC DNA]</scope>
    <source>
        <strain evidence="4 5">Pan189</strain>
    </source>
</reference>
<organism evidence="4 5">
    <name type="scientific">Stratiformator vulcanicus</name>
    <dbReference type="NCBI Taxonomy" id="2527980"/>
    <lineage>
        <taxon>Bacteria</taxon>
        <taxon>Pseudomonadati</taxon>
        <taxon>Planctomycetota</taxon>
        <taxon>Planctomycetia</taxon>
        <taxon>Planctomycetales</taxon>
        <taxon>Planctomycetaceae</taxon>
        <taxon>Stratiformator</taxon>
    </lineage>
</organism>
<dbReference type="InterPro" id="IPR050188">
    <property type="entry name" value="RluA_PseudoU_synthase"/>
</dbReference>
<dbReference type="GO" id="GO:0160151">
    <property type="term" value="F:tRNA pseudouridine(32) synthase activity"/>
    <property type="evidence" value="ECO:0007669"/>
    <property type="project" value="UniProtKB-EC"/>
</dbReference>
<keyword evidence="2 4" id="KW-0413">Isomerase</keyword>
<dbReference type="KEGG" id="svp:Pan189_34330"/>
<evidence type="ECO:0000256" key="2">
    <source>
        <dbReference type="ARBA" id="ARBA00023235"/>
    </source>
</evidence>
<dbReference type="Proteomes" id="UP000317318">
    <property type="component" value="Chromosome"/>
</dbReference>
<dbReference type="GO" id="GO:0000455">
    <property type="term" value="P:enzyme-directed rRNA pseudouridine synthesis"/>
    <property type="evidence" value="ECO:0007669"/>
    <property type="project" value="TreeGrafter"/>
</dbReference>
<protein>
    <submittedName>
        <fullName evidence="4">Ribosomal large subunit pseudouridine synthase A</fullName>
        <ecNumber evidence="4">5.4.99.28</ecNumber>
    </submittedName>
</protein>
<dbReference type="RefSeq" id="WP_145365170.1">
    <property type="nucleotide sequence ID" value="NZ_CP036268.1"/>
</dbReference>
<dbReference type="InterPro" id="IPR006224">
    <property type="entry name" value="PsdUridine_synth_RluA-like_CS"/>
</dbReference>
<dbReference type="InterPro" id="IPR020103">
    <property type="entry name" value="PsdUridine_synth_cat_dom_sf"/>
</dbReference>
<keyword evidence="5" id="KW-1185">Reference proteome</keyword>
<sequence length="239" mass="25997">MIALFEDNHLIGCRKPAGLLTVGDQTRDRSLYDDVVDYLVEKYQKPGTAFLGVLHRLDRPVSGVVLFARTSKAAGRVSSQFRERTVRKIYYACVSGVPASASAVLRDHLWKDPGRNFVSTVSPNAPGAKSAALTYRVVATAGSHSLLEIEPQTGRSHQIRVQLASRGWPILGDVKYGSKTELGHWIALHALALTIEHPTRKEPLTIATPPPDEWSGTVPKMLLEHAVAAADGFTGPTNL</sequence>